<sequence>MFLELAILFIQMHINIAHFIHERLKLLTFLNLMVQLFGPAPYSRSTLDSLQ</sequence>
<accession>A0A822Z6N7</accession>
<evidence type="ECO:0000313" key="2">
    <source>
        <dbReference type="Proteomes" id="UP000607653"/>
    </source>
</evidence>
<reference evidence="1 2" key="1">
    <citation type="journal article" date="2020" name="Mol. Biol. Evol.">
        <title>Distinct Expression and Methylation Patterns for Genes with Different Fates following a Single Whole-Genome Duplication in Flowering Plants.</title>
        <authorList>
            <person name="Shi T."/>
            <person name="Rahmani R.S."/>
            <person name="Gugger P.F."/>
            <person name="Wang M."/>
            <person name="Li H."/>
            <person name="Zhang Y."/>
            <person name="Li Z."/>
            <person name="Wang Q."/>
            <person name="Van de Peer Y."/>
            <person name="Marchal K."/>
            <person name="Chen J."/>
        </authorList>
    </citation>
    <scope>NUCLEOTIDE SEQUENCE [LARGE SCALE GENOMIC DNA]</scope>
    <source>
        <tissue evidence="1">Leaf</tissue>
    </source>
</reference>
<organism evidence="1 2">
    <name type="scientific">Nelumbo nucifera</name>
    <name type="common">Sacred lotus</name>
    <dbReference type="NCBI Taxonomy" id="4432"/>
    <lineage>
        <taxon>Eukaryota</taxon>
        <taxon>Viridiplantae</taxon>
        <taxon>Streptophyta</taxon>
        <taxon>Embryophyta</taxon>
        <taxon>Tracheophyta</taxon>
        <taxon>Spermatophyta</taxon>
        <taxon>Magnoliopsida</taxon>
        <taxon>Proteales</taxon>
        <taxon>Nelumbonaceae</taxon>
        <taxon>Nelumbo</taxon>
    </lineage>
</organism>
<keyword evidence="2" id="KW-1185">Reference proteome</keyword>
<proteinExistence type="predicted"/>
<protein>
    <submittedName>
        <fullName evidence="1">Uncharacterized protein</fullName>
    </submittedName>
</protein>
<evidence type="ECO:0000313" key="1">
    <source>
        <dbReference type="EMBL" id="DAD40290.1"/>
    </source>
</evidence>
<comment type="caution">
    <text evidence="1">The sequence shown here is derived from an EMBL/GenBank/DDBJ whole genome shotgun (WGS) entry which is preliminary data.</text>
</comment>
<name>A0A822Z6N7_NELNU</name>
<dbReference type="AlphaFoldDB" id="A0A822Z6N7"/>
<dbReference type="Proteomes" id="UP000607653">
    <property type="component" value="Unassembled WGS sequence"/>
</dbReference>
<dbReference type="EMBL" id="DUZY01000005">
    <property type="protein sequence ID" value="DAD40290.1"/>
    <property type="molecule type" value="Genomic_DNA"/>
</dbReference>
<gene>
    <name evidence="1" type="ORF">HUJ06_014613</name>
</gene>